<dbReference type="AlphaFoldDB" id="A0A9P5YQK5"/>
<proteinExistence type="predicted"/>
<sequence>MTNQNSTLSSFDLCRIGKDEAERQNFLNELNELRCIVRRPPFSPIVYKENSHTEQFFSLISTSDSAFDLDTRPQAPDRKLPFELERQIFELCAIENPWLCTTLVQVAKRVNEWIDAILIETVVFVRPPFSDSSQTSRRQELFLSKLTAGKPAEYYARHVKNLAIIGSFGLEAEVSVINQILAICSGVENLVLAVSNSKGRFDFLAGPQALPNLRRLTITLRTFTIRPVVGQPGSWTKPNFHHYCFSSLTHLHVADKDTSYATFTGWENLTSLTHLELSSPDGQDQTILLLQKLPIVRYIAIGSYFTTRESRYAAATLFCLQSFTGVWSDRVVYLSEIPGHDWERGAWGEGDFWDIVEREVERRLAQKSRG</sequence>
<dbReference type="EMBL" id="MU155454">
    <property type="protein sequence ID" value="KAF9473293.1"/>
    <property type="molecule type" value="Genomic_DNA"/>
</dbReference>
<comment type="caution">
    <text evidence="1">The sequence shown here is derived from an EMBL/GenBank/DDBJ whole genome shotgun (WGS) entry which is preliminary data.</text>
</comment>
<dbReference type="Proteomes" id="UP000807469">
    <property type="component" value="Unassembled WGS sequence"/>
</dbReference>
<keyword evidence="2" id="KW-1185">Reference proteome</keyword>
<organism evidence="1 2">
    <name type="scientific">Pholiota conissans</name>
    <dbReference type="NCBI Taxonomy" id="109636"/>
    <lineage>
        <taxon>Eukaryota</taxon>
        <taxon>Fungi</taxon>
        <taxon>Dikarya</taxon>
        <taxon>Basidiomycota</taxon>
        <taxon>Agaricomycotina</taxon>
        <taxon>Agaricomycetes</taxon>
        <taxon>Agaricomycetidae</taxon>
        <taxon>Agaricales</taxon>
        <taxon>Agaricineae</taxon>
        <taxon>Strophariaceae</taxon>
        <taxon>Pholiota</taxon>
    </lineage>
</organism>
<reference evidence="1" key="1">
    <citation type="submission" date="2020-11" db="EMBL/GenBank/DDBJ databases">
        <authorList>
            <consortium name="DOE Joint Genome Institute"/>
            <person name="Ahrendt S."/>
            <person name="Riley R."/>
            <person name="Andreopoulos W."/>
            <person name="Labutti K."/>
            <person name="Pangilinan J."/>
            <person name="Ruiz-Duenas F.J."/>
            <person name="Barrasa J.M."/>
            <person name="Sanchez-Garcia M."/>
            <person name="Camarero S."/>
            <person name="Miyauchi S."/>
            <person name="Serrano A."/>
            <person name="Linde D."/>
            <person name="Babiker R."/>
            <person name="Drula E."/>
            <person name="Ayuso-Fernandez I."/>
            <person name="Pacheco R."/>
            <person name="Padilla G."/>
            <person name="Ferreira P."/>
            <person name="Barriuso J."/>
            <person name="Kellner H."/>
            <person name="Castanera R."/>
            <person name="Alfaro M."/>
            <person name="Ramirez L."/>
            <person name="Pisabarro A.G."/>
            <person name="Kuo A."/>
            <person name="Tritt A."/>
            <person name="Lipzen A."/>
            <person name="He G."/>
            <person name="Yan M."/>
            <person name="Ng V."/>
            <person name="Cullen D."/>
            <person name="Martin F."/>
            <person name="Rosso M.-N."/>
            <person name="Henrissat B."/>
            <person name="Hibbett D."/>
            <person name="Martinez A.T."/>
            <person name="Grigoriev I.V."/>
        </authorList>
    </citation>
    <scope>NUCLEOTIDE SEQUENCE</scope>
    <source>
        <strain evidence="1">CIRM-BRFM 674</strain>
    </source>
</reference>
<dbReference type="OrthoDB" id="2900663at2759"/>
<evidence type="ECO:0000313" key="2">
    <source>
        <dbReference type="Proteomes" id="UP000807469"/>
    </source>
</evidence>
<accession>A0A9P5YQK5</accession>
<protein>
    <submittedName>
        <fullName evidence="1">Uncharacterized protein</fullName>
    </submittedName>
</protein>
<name>A0A9P5YQK5_9AGAR</name>
<gene>
    <name evidence="1" type="ORF">BDN70DRAFT_397832</name>
</gene>
<evidence type="ECO:0000313" key="1">
    <source>
        <dbReference type="EMBL" id="KAF9473293.1"/>
    </source>
</evidence>